<dbReference type="eggNOG" id="COG4290">
    <property type="taxonomic scope" value="Bacteria"/>
</dbReference>
<dbReference type="Gene3D" id="3.10.450.30">
    <property type="entry name" value="Microbial ribonucleases"/>
    <property type="match status" value="1"/>
</dbReference>
<protein>
    <recommendedName>
        <fullName evidence="3">Ribonuclease</fullName>
    </recommendedName>
</protein>
<dbReference type="BioCyc" id="ECAT999415-HMP:GTTI-45-MONOMER"/>
<evidence type="ECO:0000256" key="3">
    <source>
        <dbReference type="ARBA" id="ARBA00022214"/>
    </source>
</evidence>
<dbReference type="STRING" id="999415.HMPREF9943_00036"/>
<gene>
    <name evidence="8" type="ORF">HMPREF9943_00036</name>
</gene>
<dbReference type="RefSeq" id="WP_004801047.1">
    <property type="nucleotide sequence ID" value="NZ_AUGJ01000029.1"/>
</dbReference>
<evidence type="ECO:0000256" key="2">
    <source>
        <dbReference type="ARBA" id="ARBA00009006"/>
    </source>
</evidence>
<evidence type="ECO:0000313" key="9">
    <source>
        <dbReference type="Proteomes" id="UP000011758"/>
    </source>
</evidence>
<dbReference type="SUPFAM" id="SSF53933">
    <property type="entry name" value="Microbial ribonucleases"/>
    <property type="match status" value="1"/>
</dbReference>
<dbReference type="InterPro" id="IPR001887">
    <property type="entry name" value="Barnase"/>
</dbReference>
<dbReference type="AlphaFoldDB" id="M2PPV9"/>
<comment type="subcellular location">
    <subcellularLocation>
        <location evidence="1">Secreted</location>
    </subcellularLocation>
</comment>
<dbReference type="GO" id="GO:0005576">
    <property type="term" value="C:extracellular region"/>
    <property type="evidence" value="ECO:0007669"/>
    <property type="project" value="UniProtKB-SubCell"/>
</dbReference>
<comment type="caution">
    <text evidence="8">The sequence shown here is derived from an EMBL/GenBank/DDBJ whole genome shotgun (WGS) entry which is preliminary data.</text>
</comment>
<reference evidence="8 9" key="1">
    <citation type="submission" date="2013-02" db="EMBL/GenBank/DDBJ databases">
        <title>The Genome Sequence of Lactobacillus catenaformis F0143.</title>
        <authorList>
            <consortium name="The Broad Institute Genome Sequencing Platform"/>
            <person name="Earl A."/>
            <person name="Ward D."/>
            <person name="Feldgarden M."/>
            <person name="Gevers D."/>
            <person name="Izard J."/>
            <person name="Blanton J.M."/>
            <person name="Mathney J."/>
            <person name="Dewhirst F.E."/>
            <person name="Young S.K."/>
            <person name="Zeng Q."/>
            <person name="Gargeya S."/>
            <person name="Fitzgerald M."/>
            <person name="Haas B."/>
            <person name="Abouelleil A."/>
            <person name="Alvarado L."/>
            <person name="Arachchi H.M."/>
            <person name="Berlin A."/>
            <person name="Chapman S.B."/>
            <person name="Gearin G."/>
            <person name="Goldberg J."/>
            <person name="Griggs A."/>
            <person name="Gujja S."/>
            <person name="Hansen M."/>
            <person name="Heiman D."/>
            <person name="Howarth C."/>
            <person name="Larimer J."/>
            <person name="Lui A."/>
            <person name="MacDonald P.J.P."/>
            <person name="McCowen C."/>
            <person name="Montmayeur A."/>
            <person name="Murphy C."/>
            <person name="Neiman D."/>
            <person name="Pearson M."/>
            <person name="Priest M."/>
            <person name="Roberts A."/>
            <person name="Saif S."/>
            <person name="Shea T."/>
            <person name="Sisk P."/>
            <person name="Stolte C."/>
            <person name="Sykes S."/>
            <person name="Wortman J."/>
            <person name="Nusbaum C."/>
            <person name="Birren B."/>
        </authorList>
    </citation>
    <scope>NUCLEOTIDE SEQUENCE [LARGE SCALE GENOMIC DNA]</scope>
    <source>
        <strain evidence="8 9">OT 569</strain>
    </source>
</reference>
<dbReference type="GO" id="GO:0004521">
    <property type="term" value="F:RNA endonuclease activity"/>
    <property type="evidence" value="ECO:0007669"/>
    <property type="project" value="InterPro"/>
</dbReference>
<keyword evidence="4" id="KW-0964">Secreted</keyword>
<dbReference type="GO" id="GO:0003723">
    <property type="term" value="F:RNA binding"/>
    <property type="evidence" value="ECO:0007669"/>
    <property type="project" value="InterPro"/>
</dbReference>
<proteinExistence type="inferred from homology"/>
<dbReference type="Pfam" id="PF00545">
    <property type="entry name" value="Ribonuclease"/>
    <property type="match status" value="1"/>
</dbReference>
<dbReference type="OrthoDB" id="9803442at2"/>
<name>M2PPV9_9FIRM</name>
<evidence type="ECO:0000256" key="4">
    <source>
        <dbReference type="ARBA" id="ARBA00022525"/>
    </source>
</evidence>
<keyword evidence="6" id="KW-0378">Hydrolase</keyword>
<keyword evidence="9" id="KW-1185">Reference proteome</keyword>
<evidence type="ECO:0000256" key="6">
    <source>
        <dbReference type="ARBA" id="ARBA00022801"/>
    </source>
</evidence>
<dbReference type="GO" id="GO:0016787">
    <property type="term" value="F:hydrolase activity"/>
    <property type="evidence" value="ECO:0007669"/>
    <property type="project" value="UniProtKB-KW"/>
</dbReference>
<feature type="signal peptide" evidence="7">
    <location>
        <begin position="1"/>
        <end position="23"/>
    </location>
</feature>
<feature type="chain" id="PRO_5025657737" description="Ribonuclease" evidence="7">
    <location>
        <begin position="24"/>
        <end position="135"/>
    </location>
</feature>
<keyword evidence="5" id="KW-0540">Nuclease</keyword>
<evidence type="ECO:0000313" key="8">
    <source>
        <dbReference type="EMBL" id="EMD17604.1"/>
    </source>
</evidence>
<keyword evidence="7" id="KW-0732">Signal</keyword>
<sequence>MKKVAALLLSLFLLAGCYKKAEAIDKNGIYTTKEDVSLYLHTYHSLPKNFITKNEAKKLGWKGGGLDHYKKGYCIGGDIFGNYSRKLPTGTTYHECDIDTLHQSSRGAKRLVYSKEFKIYYTDDHYQSFKLLYGE</sequence>
<evidence type="ECO:0000256" key="5">
    <source>
        <dbReference type="ARBA" id="ARBA00022722"/>
    </source>
</evidence>
<dbReference type="EMBL" id="AGEJ01000001">
    <property type="protein sequence ID" value="EMD17604.1"/>
    <property type="molecule type" value="Genomic_DNA"/>
</dbReference>
<organism evidence="8 9">
    <name type="scientific">Eggerthia catenaformis OT 569 = DSM 20559</name>
    <dbReference type="NCBI Taxonomy" id="999415"/>
    <lineage>
        <taxon>Bacteria</taxon>
        <taxon>Bacillati</taxon>
        <taxon>Bacillota</taxon>
        <taxon>Erysipelotrichia</taxon>
        <taxon>Erysipelotrichales</taxon>
        <taxon>Coprobacillaceae</taxon>
        <taxon>Eggerthia</taxon>
    </lineage>
</organism>
<dbReference type="PRINTS" id="PR00117">
    <property type="entry name" value="BARNASE"/>
</dbReference>
<accession>M2PPV9</accession>
<dbReference type="Proteomes" id="UP000011758">
    <property type="component" value="Unassembled WGS sequence"/>
</dbReference>
<dbReference type="InterPro" id="IPR000026">
    <property type="entry name" value="N1-like"/>
</dbReference>
<comment type="similarity">
    <text evidence="2">Belongs to the ribonuclease N1/T1 family.</text>
</comment>
<dbReference type="InterPro" id="IPR016191">
    <property type="entry name" value="Ribonuclease/ribotoxin"/>
</dbReference>
<evidence type="ECO:0000256" key="7">
    <source>
        <dbReference type="SAM" id="SignalP"/>
    </source>
</evidence>
<evidence type="ECO:0000256" key="1">
    <source>
        <dbReference type="ARBA" id="ARBA00004613"/>
    </source>
</evidence>
<dbReference type="PROSITE" id="PS51257">
    <property type="entry name" value="PROKAR_LIPOPROTEIN"/>
    <property type="match status" value="1"/>
</dbReference>